<protein>
    <submittedName>
        <fullName evidence="1">Uncharacterized protein</fullName>
    </submittedName>
</protein>
<reference evidence="1" key="1">
    <citation type="journal article" date="2020" name="Stud. Mycol.">
        <title>101 Dothideomycetes genomes: a test case for predicting lifestyles and emergence of pathogens.</title>
        <authorList>
            <person name="Haridas S."/>
            <person name="Albert R."/>
            <person name="Binder M."/>
            <person name="Bloem J."/>
            <person name="Labutti K."/>
            <person name="Salamov A."/>
            <person name="Andreopoulos B."/>
            <person name="Baker S."/>
            <person name="Barry K."/>
            <person name="Bills G."/>
            <person name="Bluhm B."/>
            <person name="Cannon C."/>
            <person name="Castanera R."/>
            <person name="Culley D."/>
            <person name="Daum C."/>
            <person name="Ezra D."/>
            <person name="Gonzalez J."/>
            <person name="Henrissat B."/>
            <person name="Kuo A."/>
            <person name="Liang C."/>
            <person name="Lipzen A."/>
            <person name="Lutzoni F."/>
            <person name="Magnuson J."/>
            <person name="Mondo S."/>
            <person name="Nolan M."/>
            <person name="Ohm R."/>
            <person name="Pangilinan J."/>
            <person name="Park H.-J."/>
            <person name="Ramirez L."/>
            <person name="Alfaro M."/>
            <person name="Sun H."/>
            <person name="Tritt A."/>
            <person name="Yoshinaga Y."/>
            <person name="Zwiers L.-H."/>
            <person name="Turgeon B."/>
            <person name="Goodwin S."/>
            <person name="Spatafora J."/>
            <person name="Crous P."/>
            <person name="Grigoriev I."/>
        </authorList>
    </citation>
    <scope>NUCLEOTIDE SEQUENCE</scope>
    <source>
        <strain evidence="1">CBS 525.71</strain>
    </source>
</reference>
<organism evidence="1 2">
    <name type="scientific">Macroventuria anomochaeta</name>
    <dbReference type="NCBI Taxonomy" id="301207"/>
    <lineage>
        <taxon>Eukaryota</taxon>
        <taxon>Fungi</taxon>
        <taxon>Dikarya</taxon>
        <taxon>Ascomycota</taxon>
        <taxon>Pezizomycotina</taxon>
        <taxon>Dothideomycetes</taxon>
        <taxon>Pleosporomycetidae</taxon>
        <taxon>Pleosporales</taxon>
        <taxon>Pleosporineae</taxon>
        <taxon>Didymellaceae</taxon>
        <taxon>Macroventuria</taxon>
    </lineage>
</organism>
<dbReference type="EMBL" id="MU006709">
    <property type="protein sequence ID" value="KAF2629782.1"/>
    <property type="molecule type" value="Genomic_DNA"/>
</dbReference>
<proteinExistence type="predicted"/>
<sequence length="108" mass="11892">MRPCAIATCSSIHLTAFASGVSFARPCVASIFCPLLFLSCLLHWSQARSTSGVLALSQICLTWTHISPNMLCDMTTRLVAHKQGISVAKERQSWRLELRGQVRSGLQM</sequence>
<gene>
    <name evidence="1" type="ORF">BU25DRAFT_274173</name>
</gene>
<evidence type="ECO:0000313" key="2">
    <source>
        <dbReference type="Proteomes" id="UP000799754"/>
    </source>
</evidence>
<name>A0ACB6S9J6_9PLEO</name>
<evidence type="ECO:0000313" key="1">
    <source>
        <dbReference type="EMBL" id="KAF2629782.1"/>
    </source>
</evidence>
<dbReference type="Proteomes" id="UP000799754">
    <property type="component" value="Unassembled WGS sequence"/>
</dbReference>
<keyword evidence="2" id="KW-1185">Reference proteome</keyword>
<comment type="caution">
    <text evidence="1">The sequence shown here is derived from an EMBL/GenBank/DDBJ whole genome shotgun (WGS) entry which is preliminary data.</text>
</comment>
<accession>A0ACB6S9J6</accession>